<name>A0ABU1TGF4_9SPHI</name>
<keyword evidence="4" id="KW-1185">Reference proteome</keyword>
<organism evidence="3 4">
    <name type="scientific">Mucilaginibacter pocheonensis</name>
    <dbReference type="NCBI Taxonomy" id="398050"/>
    <lineage>
        <taxon>Bacteria</taxon>
        <taxon>Pseudomonadati</taxon>
        <taxon>Bacteroidota</taxon>
        <taxon>Sphingobacteriia</taxon>
        <taxon>Sphingobacteriales</taxon>
        <taxon>Sphingobacteriaceae</taxon>
        <taxon>Mucilaginibacter</taxon>
    </lineage>
</organism>
<evidence type="ECO:0000313" key="3">
    <source>
        <dbReference type="EMBL" id="MDR6944481.1"/>
    </source>
</evidence>
<evidence type="ECO:0000256" key="2">
    <source>
        <dbReference type="SAM" id="SignalP"/>
    </source>
</evidence>
<gene>
    <name evidence="3" type="ORF">J2W55_004341</name>
</gene>
<dbReference type="EMBL" id="JAVDUU010000004">
    <property type="protein sequence ID" value="MDR6944481.1"/>
    <property type="molecule type" value="Genomic_DNA"/>
</dbReference>
<evidence type="ECO:0000256" key="1">
    <source>
        <dbReference type="SAM" id="MobiDB-lite"/>
    </source>
</evidence>
<sequence length="56" mass="6024">MKKLIIAVALVLTSGITAFSLSKKENKVDTQLKTESANFSSKPMHDMPKSDLGSAD</sequence>
<protein>
    <submittedName>
        <fullName evidence="3">Uncharacterized protein</fullName>
    </submittedName>
</protein>
<dbReference type="Proteomes" id="UP001247620">
    <property type="component" value="Unassembled WGS sequence"/>
</dbReference>
<evidence type="ECO:0000313" key="4">
    <source>
        <dbReference type="Proteomes" id="UP001247620"/>
    </source>
</evidence>
<feature type="signal peptide" evidence="2">
    <location>
        <begin position="1"/>
        <end position="18"/>
    </location>
</feature>
<dbReference type="RefSeq" id="WP_310100606.1">
    <property type="nucleotide sequence ID" value="NZ_JAVDUU010000004.1"/>
</dbReference>
<reference evidence="3 4" key="1">
    <citation type="submission" date="2023-07" db="EMBL/GenBank/DDBJ databases">
        <title>Sorghum-associated microbial communities from plants grown in Nebraska, USA.</title>
        <authorList>
            <person name="Schachtman D."/>
        </authorList>
    </citation>
    <scope>NUCLEOTIDE SEQUENCE [LARGE SCALE GENOMIC DNA]</scope>
    <source>
        <strain evidence="3 4">3262</strain>
    </source>
</reference>
<accession>A0ABU1TGF4</accession>
<comment type="caution">
    <text evidence="3">The sequence shown here is derived from an EMBL/GenBank/DDBJ whole genome shotgun (WGS) entry which is preliminary data.</text>
</comment>
<feature type="chain" id="PRO_5047139822" evidence="2">
    <location>
        <begin position="19"/>
        <end position="56"/>
    </location>
</feature>
<keyword evidence="2" id="KW-0732">Signal</keyword>
<feature type="region of interest" description="Disordered" evidence="1">
    <location>
        <begin position="30"/>
        <end position="56"/>
    </location>
</feature>
<proteinExistence type="predicted"/>